<keyword evidence="1 3" id="KW-0238">DNA-binding</keyword>
<name>A0AAV0AR78_PHAPC</name>
<evidence type="ECO:0000256" key="4">
    <source>
        <dbReference type="SAM" id="MobiDB-lite"/>
    </source>
</evidence>
<organism evidence="6 7">
    <name type="scientific">Phakopsora pachyrhizi</name>
    <name type="common">Asian soybean rust disease fungus</name>
    <dbReference type="NCBI Taxonomy" id="170000"/>
    <lineage>
        <taxon>Eukaryota</taxon>
        <taxon>Fungi</taxon>
        <taxon>Dikarya</taxon>
        <taxon>Basidiomycota</taxon>
        <taxon>Pucciniomycotina</taxon>
        <taxon>Pucciniomycetes</taxon>
        <taxon>Pucciniales</taxon>
        <taxon>Phakopsoraceae</taxon>
        <taxon>Phakopsora</taxon>
    </lineage>
</organism>
<evidence type="ECO:0000259" key="5">
    <source>
        <dbReference type="PROSITE" id="PS50118"/>
    </source>
</evidence>
<proteinExistence type="predicted"/>
<feature type="compositionally biased region" description="Basic and acidic residues" evidence="4">
    <location>
        <begin position="422"/>
        <end position="431"/>
    </location>
</feature>
<evidence type="ECO:0000313" key="7">
    <source>
        <dbReference type="Proteomes" id="UP001153365"/>
    </source>
</evidence>
<feature type="region of interest" description="Disordered" evidence="4">
    <location>
        <begin position="535"/>
        <end position="560"/>
    </location>
</feature>
<sequence length="738" mass="82934">MDLPDDPSDSLDNFLISMNPRTVDLSLQECFFDGELENQINSNFPKEDLVKSRPTSPESPRFPEERIKVLLLEEEKKPVLKNSKSPFSAMNAPTLAVEPPTPSGSTFQDFSSFSNSISTLPLFQTHVEAPLALEYGTHDSRRLANLISPTGTFSPSSLSSRSTLLDSPIMSNVATSPFSNLSTEQGAVNFPLSFGVQIARCWQRGSSQSPSIGQSQSWERSDYSGQSSSTSPSSTISHEIFSSIDPNALQPPLERVLNDNKSELHPNVSPFINQTLETGPDGAVTGKYQRPLTSTGRPSHARKTPPGHVKRPRNAFILFRSYACSSNLIPATLEKDHRQISKIVSHMWKNLPSHERIKWVKEAEVEKELHKRLHPDYRYKPVYRKEGVVRKKQSGGGPIATTSRKAKVNKTLQETENTDLLDEPKSPDLKDSTTPQTKTFSELQRAKDEEIRCQAVANVVMGAKSSGINLSGIQMKEKLIEEINSIRRQEASNMNRKDTEVPFQPDEKWQPIIEQQFISKQNGLRSSNFTLNSLQPRRKSQLSRANSAPPPPSPSRDMHCRDLVYNPKMRELSPDFPKSKLNNFNESSSFDGSPCNLDFMSQQMISQNGFGTDYAGNYDYSRFSDPNFRQMISTGFNFNPTPSQELDQLLQNPDFTFADATFVDSESICSDPAIMLSETAAHFYPPIETMLSQQNNKNCRSYMFSEQLDSYTLNSHDIYSTKYVDHSRELLSIDAEHQ</sequence>
<dbReference type="AlphaFoldDB" id="A0AAV0AR78"/>
<dbReference type="InterPro" id="IPR036910">
    <property type="entry name" value="HMG_box_dom_sf"/>
</dbReference>
<dbReference type="Gene3D" id="1.10.30.10">
    <property type="entry name" value="High mobility group box domain"/>
    <property type="match status" value="1"/>
</dbReference>
<keyword evidence="7" id="KW-1185">Reference proteome</keyword>
<comment type="caution">
    <text evidence="6">The sequence shown here is derived from an EMBL/GenBank/DDBJ whole genome shotgun (WGS) entry which is preliminary data.</text>
</comment>
<feature type="compositionally biased region" description="Basic residues" evidence="4">
    <location>
        <begin position="299"/>
        <end position="310"/>
    </location>
</feature>
<dbReference type="Pfam" id="PF00505">
    <property type="entry name" value="HMG_box"/>
    <property type="match status" value="1"/>
</dbReference>
<evidence type="ECO:0000256" key="1">
    <source>
        <dbReference type="ARBA" id="ARBA00023125"/>
    </source>
</evidence>
<dbReference type="PANTHER" id="PTHR45789:SF2">
    <property type="entry name" value="FI18025P1"/>
    <property type="match status" value="1"/>
</dbReference>
<dbReference type="GO" id="GO:0000981">
    <property type="term" value="F:DNA-binding transcription factor activity, RNA polymerase II-specific"/>
    <property type="evidence" value="ECO:0007669"/>
    <property type="project" value="TreeGrafter"/>
</dbReference>
<feature type="region of interest" description="Disordered" evidence="4">
    <location>
        <begin position="388"/>
        <end position="437"/>
    </location>
</feature>
<gene>
    <name evidence="6" type="ORF">PPACK8108_LOCUS6505</name>
</gene>
<dbReference type="SMART" id="SM00398">
    <property type="entry name" value="HMG"/>
    <property type="match status" value="1"/>
</dbReference>
<evidence type="ECO:0000313" key="6">
    <source>
        <dbReference type="EMBL" id="CAH7671699.1"/>
    </source>
</evidence>
<evidence type="ECO:0000256" key="2">
    <source>
        <dbReference type="ARBA" id="ARBA00023242"/>
    </source>
</evidence>
<dbReference type="SUPFAM" id="SSF47095">
    <property type="entry name" value="HMG-box"/>
    <property type="match status" value="1"/>
</dbReference>
<accession>A0AAV0AR78</accession>
<dbReference type="GO" id="GO:0005634">
    <property type="term" value="C:nucleus"/>
    <property type="evidence" value="ECO:0007669"/>
    <property type="project" value="UniProtKB-UniRule"/>
</dbReference>
<feature type="domain" description="HMG box" evidence="5">
    <location>
        <begin position="309"/>
        <end position="378"/>
    </location>
</feature>
<keyword evidence="2 3" id="KW-0539">Nucleus</keyword>
<dbReference type="GO" id="GO:0000978">
    <property type="term" value="F:RNA polymerase II cis-regulatory region sequence-specific DNA binding"/>
    <property type="evidence" value="ECO:0007669"/>
    <property type="project" value="TreeGrafter"/>
</dbReference>
<evidence type="ECO:0000256" key="3">
    <source>
        <dbReference type="PROSITE-ProRule" id="PRU00267"/>
    </source>
</evidence>
<dbReference type="PROSITE" id="PS50118">
    <property type="entry name" value="HMG_BOX_2"/>
    <property type="match status" value="1"/>
</dbReference>
<feature type="DNA-binding region" description="HMG box" evidence="3">
    <location>
        <begin position="309"/>
        <end position="378"/>
    </location>
</feature>
<dbReference type="CDD" id="cd01389">
    <property type="entry name" value="HMG-box_ROX1-like"/>
    <property type="match status" value="1"/>
</dbReference>
<dbReference type="InterPro" id="IPR051356">
    <property type="entry name" value="SOX/SOX-like_TF"/>
</dbReference>
<protein>
    <recommendedName>
        <fullName evidence="5">HMG box domain-containing protein</fullName>
    </recommendedName>
</protein>
<feature type="region of interest" description="Disordered" evidence="4">
    <location>
        <begin position="289"/>
        <end position="310"/>
    </location>
</feature>
<reference evidence="6" key="1">
    <citation type="submission" date="2022-06" db="EMBL/GenBank/DDBJ databases">
        <authorList>
            <consortium name="SYNGENTA / RWTH Aachen University"/>
        </authorList>
    </citation>
    <scope>NUCLEOTIDE SEQUENCE</scope>
</reference>
<feature type="region of interest" description="Disordered" evidence="4">
    <location>
        <begin position="205"/>
        <end position="237"/>
    </location>
</feature>
<dbReference type="PANTHER" id="PTHR45789">
    <property type="entry name" value="FI18025P1"/>
    <property type="match status" value="1"/>
</dbReference>
<dbReference type="InterPro" id="IPR009071">
    <property type="entry name" value="HMG_box_dom"/>
</dbReference>
<dbReference type="EMBL" id="CALTRL010001237">
    <property type="protein sequence ID" value="CAH7671699.1"/>
    <property type="molecule type" value="Genomic_DNA"/>
</dbReference>
<dbReference type="Proteomes" id="UP001153365">
    <property type="component" value="Unassembled WGS sequence"/>
</dbReference>